<accession>A0AAV7WJ91</accession>
<dbReference type="GO" id="GO:0060236">
    <property type="term" value="P:regulation of mitotic spindle organization"/>
    <property type="evidence" value="ECO:0007669"/>
    <property type="project" value="TreeGrafter"/>
</dbReference>
<evidence type="ECO:0000313" key="4">
    <source>
        <dbReference type="Proteomes" id="UP001066276"/>
    </source>
</evidence>
<dbReference type="GO" id="GO:0000922">
    <property type="term" value="C:spindle pole"/>
    <property type="evidence" value="ECO:0007669"/>
    <property type="project" value="TreeGrafter"/>
</dbReference>
<dbReference type="InterPro" id="IPR036770">
    <property type="entry name" value="Ankyrin_rpt-contain_sf"/>
</dbReference>
<dbReference type="GO" id="GO:0031116">
    <property type="term" value="P:positive regulation of microtubule polymerization"/>
    <property type="evidence" value="ECO:0007669"/>
    <property type="project" value="TreeGrafter"/>
</dbReference>
<dbReference type="PRINTS" id="PR01415">
    <property type="entry name" value="ANKYRIN"/>
</dbReference>
<dbReference type="AlphaFoldDB" id="A0AAV7WJ91"/>
<evidence type="ECO:0000256" key="2">
    <source>
        <dbReference type="SAM" id="MobiDB-lite"/>
    </source>
</evidence>
<protein>
    <recommendedName>
        <fullName evidence="5">Ankyrin repeat domain-containing protein 53</fullName>
    </recommendedName>
</protein>
<organism evidence="3 4">
    <name type="scientific">Pleurodeles waltl</name>
    <name type="common">Iberian ribbed newt</name>
    <dbReference type="NCBI Taxonomy" id="8319"/>
    <lineage>
        <taxon>Eukaryota</taxon>
        <taxon>Metazoa</taxon>
        <taxon>Chordata</taxon>
        <taxon>Craniata</taxon>
        <taxon>Vertebrata</taxon>
        <taxon>Euteleostomi</taxon>
        <taxon>Amphibia</taxon>
        <taxon>Batrachia</taxon>
        <taxon>Caudata</taxon>
        <taxon>Salamandroidea</taxon>
        <taxon>Salamandridae</taxon>
        <taxon>Pleurodelinae</taxon>
        <taxon>Pleurodeles</taxon>
    </lineage>
</organism>
<dbReference type="Pfam" id="PF12796">
    <property type="entry name" value="Ank_2"/>
    <property type="match status" value="1"/>
</dbReference>
<dbReference type="Gene3D" id="1.25.40.20">
    <property type="entry name" value="Ankyrin repeat-containing domain"/>
    <property type="match status" value="1"/>
</dbReference>
<dbReference type="EMBL" id="JANPWB010000001">
    <property type="protein sequence ID" value="KAJ1213239.1"/>
    <property type="molecule type" value="Genomic_DNA"/>
</dbReference>
<proteinExistence type="predicted"/>
<dbReference type="SMART" id="SM00248">
    <property type="entry name" value="ANK"/>
    <property type="match status" value="3"/>
</dbReference>
<dbReference type="SUPFAM" id="SSF48403">
    <property type="entry name" value="Ankyrin repeat"/>
    <property type="match status" value="1"/>
</dbReference>
<name>A0AAV7WJ91_PLEWA</name>
<dbReference type="InterPro" id="IPR042335">
    <property type="entry name" value="ANKRD53"/>
</dbReference>
<evidence type="ECO:0000313" key="3">
    <source>
        <dbReference type="EMBL" id="KAJ1213239.1"/>
    </source>
</evidence>
<feature type="repeat" description="ANK" evidence="1">
    <location>
        <begin position="84"/>
        <end position="120"/>
    </location>
</feature>
<gene>
    <name evidence="3" type="ORF">NDU88_000877</name>
</gene>
<feature type="repeat" description="ANK" evidence="1">
    <location>
        <begin position="121"/>
        <end position="153"/>
    </location>
</feature>
<dbReference type="Proteomes" id="UP001066276">
    <property type="component" value="Chromosome 1_1"/>
</dbReference>
<feature type="region of interest" description="Disordered" evidence="2">
    <location>
        <begin position="273"/>
        <end position="317"/>
    </location>
</feature>
<reference evidence="3" key="1">
    <citation type="journal article" date="2022" name="bioRxiv">
        <title>Sequencing and chromosome-scale assembly of the giantPleurodeles waltlgenome.</title>
        <authorList>
            <person name="Brown T."/>
            <person name="Elewa A."/>
            <person name="Iarovenko S."/>
            <person name="Subramanian E."/>
            <person name="Araus A.J."/>
            <person name="Petzold A."/>
            <person name="Susuki M."/>
            <person name="Suzuki K.-i.T."/>
            <person name="Hayashi T."/>
            <person name="Toyoda A."/>
            <person name="Oliveira C."/>
            <person name="Osipova E."/>
            <person name="Leigh N.D."/>
            <person name="Simon A."/>
            <person name="Yun M.H."/>
        </authorList>
    </citation>
    <scope>NUCLEOTIDE SEQUENCE</scope>
    <source>
        <strain evidence="3">20211129_DDA</strain>
        <tissue evidence="3">Liver</tissue>
    </source>
</reference>
<evidence type="ECO:0008006" key="5">
    <source>
        <dbReference type="Google" id="ProtNLM"/>
    </source>
</evidence>
<dbReference type="PROSITE" id="PS50088">
    <property type="entry name" value="ANK_REPEAT"/>
    <property type="match status" value="2"/>
</dbReference>
<feature type="compositionally biased region" description="Polar residues" evidence="2">
    <location>
        <begin position="290"/>
        <end position="300"/>
    </location>
</feature>
<keyword evidence="4" id="KW-1185">Reference proteome</keyword>
<dbReference type="GO" id="GO:0007080">
    <property type="term" value="P:mitotic metaphase chromosome alignment"/>
    <property type="evidence" value="ECO:0007669"/>
    <property type="project" value="TreeGrafter"/>
</dbReference>
<dbReference type="PANTHER" id="PTHR24160">
    <property type="entry name" value="ANKYRIN REPEAT DOMAIN-CONTAINING PROTEIN 53"/>
    <property type="match status" value="1"/>
</dbReference>
<keyword evidence="1" id="KW-0040">ANK repeat</keyword>
<sequence length="463" mass="52015">MTSAAPPTNAGVTSKKHLERDQLLAAAVGNLPGLQLSLKNTNDEIKADKYGFTAVHLAALHGRLQSLQLLVRDYKADVNQRSVAGWRPIHLALSKKGGPRALECVKYLIEQGADVNVKTDSKVTPLHQAANEGLLDCIVVLAEAGADTHAVDAYGRRPIDLSKMWNHRPCVRYLRHMMWMRDKEELAEEMHKMEQMKINLGNDKFVDKKYKKEQDLFCQMAFCDWLESKRFEEKCKKASLQGGISADANGHEQGRTKRRHGMIEKLLHKAEQYQREVVHPSSEPQKEETGSTGKSPTKSKTPAHPVVPNEKAEEKTPVKEDLKAKMPFDATQRTGHRSAEGLRKEITLEDLKDFDFGSYLSYTKDMFDESNIRLLSGGSIAPPTKLTKDEMRRNIVPRAALHRINMPQEFTAKHIFDVSRKRMPAQGCRQDSEVGMHLRETLDPSCLSAGEPRPPSVASYCSS</sequence>
<evidence type="ECO:0000256" key="1">
    <source>
        <dbReference type="PROSITE-ProRule" id="PRU00023"/>
    </source>
</evidence>
<dbReference type="PROSITE" id="PS50297">
    <property type="entry name" value="ANK_REP_REGION"/>
    <property type="match status" value="2"/>
</dbReference>
<dbReference type="GO" id="GO:1902412">
    <property type="term" value="P:regulation of mitotic cytokinesis"/>
    <property type="evidence" value="ECO:0007669"/>
    <property type="project" value="InterPro"/>
</dbReference>
<dbReference type="Pfam" id="PF00023">
    <property type="entry name" value="Ank"/>
    <property type="match status" value="1"/>
</dbReference>
<feature type="compositionally biased region" description="Basic and acidic residues" evidence="2">
    <location>
        <begin position="273"/>
        <end position="289"/>
    </location>
</feature>
<dbReference type="InterPro" id="IPR002110">
    <property type="entry name" value="Ankyrin_rpt"/>
</dbReference>
<comment type="caution">
    <text evidence="3">The sequence shown here is derived from an EMBL/GenBank/DDBJ whole genome shotgun (WGS) entry which is preliminary data.</text>
</comment>
<dbReference type="PANTHER" id="PTHR24160:SF1">
    <property type="entry name" value="ANKYRIN REPEAT DOMAIN-CONTAINING PROTEIN 53"/>
    <property type="match status" value="1"/>
</dbReference>